<keyword evidence="1" id="KW-0371">Homeobox</keyword>
<accession>A0A6G0ZEF5</accession>
<dbReference type="Proteomes" id="UP000478052">
    <property type="component" value="Unassembled WGS sequence"/>
</dbReference>
<dbReference type="EMBL" id="VUJU01000605">
    <property type="protein sequence ID" value="KAF0769383.1"/>
    <property type="molecule type" value="Genomic_DNA"/>
</dbReference>
<keyword evidence="2" id="KW-1185">Reference proteome</keyword>
<protein>
    <submittedName>
        <fullName evidence="1">Retinal homeobox protein Rx3</fullName>
    </submittedName>
</protein>
<evidence type="ECO:0000313" key="2">
    <source>
        <dbReference type="Proteomes" id="UP000478052"/>
    </source>
</evidence>
<evidence type="ECO:0000313" key="1">
    <source>
        <dbReference type="EMBL" id="KAF0769383.1"/>
    </source>
</evidence>
<proteinExistence type="predicted"/>
<name>A0A6G0ZEF5_APHCR</name>
<dbReference type="AlphaFoldDB" id="A0A6G0ZEF5"/>
<gene>
    <name evidence="1" type="ORF">FWK35_00003537</name>
</gene>
<comment type="caution">
    <text evidence="1">The sequence shown here is derived from an EMBL/GenBank/DDBJ whole genome shotgun (WGS) entry which is preliminary data.</text>
</comment>
<dbReference type="GO" id="GO:0003677">
    <property type="term" value="F:DNA binding"/>
    <property type="evidence" value="ECO:0007669"/>
    <property type="project" value="UniProtKB-KW"/>
</dbReference>
<reference evidence="1 2" key="1">
    <citation type="submission" date="2019-08" db="EMBL/GenBank/DDBJ databases">
        <title>Whole genome of Aphis craccivora.</title>
        <authorList>
            <person name="Voronova N.V."/>
            <person name="Shulinski R.S."/>
            <person name="Bandarenka Y.V."/>
            <person name="Zhorov D.G."/>
            <person name="Warner D."/>
        </authorList>
    </citation>
    <scope>NUCLEOTIDE SEQUENCE [LARGE SCALE GENOMIC DNA]</scope>
    <source>
        <strain evidence="1">180601</strain>
        <tissue evidence="1">Whole Body</tissue>
    </source>
</reference>
<keyword evidence="1" id="KW-0238">DNA-binding</keyword>
<organism evidence="1 2">
    <name type="scientific">Aphis craccivora</name>
    <name type="common">Cowpea aphid</name>
    <dbReference type="NCBI Taxonomy" id="307492"/>
    <lineage>
        <taxon>Eukaryota</taxon>
        <taxon>Metazoa</taxon>
        <taxon>Ecdysozoa</taxon>
        <taxon>Arthropoda</taxon>
        <taxon>Hexapoda</taxon>
        <taxon>Insecta</taxon>
        <taxon>Pterygota</taxon>
        <taxon>Neoptera</taxon>
        <taxon>Paraneoptera</taxon>
        <taxon>Hemiptera</taxon>
        <taxon>Sternorrhyncha</taxon>
        <taxon>Aphidomorpha</taxon>
        <taxon>Aphidoidea</taxon>
        <taxon>Aphididae</taxon>
        <taxon>Aphidini</taxon>
        <taxon>Aphis</taxon>
        <taxon>Aphis</taxon>
    </lineage>
</organism>
<sequence>MDTTKSARNVYSIDQILGTTHPSKNVYNKLASKLYSSNQRDRRRSYTINSYCLSIFEINSESFYEMNRNFTQRNNAVYTTFAVHKVSIGQTLIDEYILNEVKNILNEVKNVLILQ</sequence>